<keyword evidence="6" id="KW-0012">Acyltransferase</keyword>
<dbReference type="PANTHER" id="PTHR11686">
    <property type="entry name" value="GAMMA GLUTAMYL TRANSPEPTIDASE"/>
    <property type="match status" value="1"/>
</dbReference>
<accession>A0A7C4QPB5</accession>
<feature type="binding site" evidence="5">
    <location>
        <begin position="457"/>
        <end position="458"/>
    </location>
    <ligand>
        <name>L-glutamate</name>
        <dbReference type="ChEBI" id="CHEBI:29985"/>
    </ligand>
</feature>
<dbReference type="InterPro" id="IPR029055">
    <property type="entry name" value="Ntn_hydrolases_N"/>
</dbReference>
<comment type="catalytic activity">
    <reaction evidence="1">
        <text>an S-substituted glutathione + H2O = an S-substituted L-cysteinylglycine + L-glutamate</text>
        <dbReference type="Rhea" id="RHEA:59468"/>
        <dbReference type="ChEBI" id="CHEBI:15377"/>
        <dbReference type="ChEBI" id="CHEBI:29985"/>
        <dbReference type="ChEBI" id="CHEBI:90779"/>
        <dbReference type="ChEBI" id="CHEBI:143103"/>
        <dbReference type="EC" id="3.4.19.13"/>
    </reaction>
</comment>
<evidence type="ECO:0000256" key="5">
    <source>
        <dbReference type="PIRSR" id="PIRSR600101-2"/>
    </source>
</evidence>
<dbReference type="Gene3D" id="1.10.246.130">
    <property type="match status" value="1"/>
</dbReference>
<dbReference type="SUPFAM" id="SSF56235">
    <property type="entry name" value="N-terminal nucleophile aminohydrolases (Ntn hydrolases)"/>
    <property type="match status" value="1"/>
</dbReference>
<keyword evidence="6" id="KW-0808">Transferase</keyword>
<protein>
    <submittedName>
        <fullName evidence="6">Gamma-glutamyltransferase</fullName>
        <ecNumber evidence="6">2.3.2.2</ecNumber>
    </submittedName>
</protein>
<dbReference type="EC" id="2.3.2.2" evidence="6"/>
<comment type="caution">
    <text evidence="6">The sequence shown here is derived from an EMBL/GenBank/DDBJ whole genome shotgun (WGS) entry which is preliminary data.</text>
</comment>
<feature type="binding site" evidence="5">
    <location>
        <begin position="404"/>
        <end position="406"/>
    </location>
    <ligand>
        <name>L-glutamate</name>
        <dbReference type="ChEBI" id="CHEBI:29985"/>
    </ligand>
</feature>
<sequence length="573" mass="61823">MTWRLAGWLFGCSVVIGGNCVVGAEPPPAERFPHAAVAADHPLASAAGVEILREGGNVVDAAVATAFALSVLRPGSSGLGGGGFFLYWDAERQQATAYDYRERAPQAATATMFEADLQAGQTDTSRIGGRAICVPGQMTGLADIHARHGRLRWSRVLEPALRLAREGVPLDAHERETQLSVLKEFEQHPDYRERFATLWTKYLNAGRPWSDEDRFHSPQAAALEVLAREGAEAFRGGALGQAVVAATQQAGGIMVEADVRASKPVVREPLRQRFRDWEIVTMPPPSSGGAALLQVLQILEAWPTEHGQPSWETLPPADRAHVLIEAFKHAFANRAEYFGDTDFADVPLAPLLDPRYARQLARRIARNSTFPPEHYGRQLVPDDGGTTHFCVMDAHGNAVACTETINTAYGSFVVDPRFGIVLNNEMEGFTTVPGQPNVFGLRQSAANVVAPGKKPLSSMTPTIVLRDGRPVLAVGASGGPRIISATTQVLLHVLLFDSPASLAVAHPRLHHQWQPDEALLEPDAVPSLAAALAGKGHPVREHAKLAVTQAIRWTVHGLEPASDPRKHGRPAGY</sequence>
<evidence type="ECO:0000256" key="3">
    <source>
        <dbReference type="ARBA" id="ARBA00047417"/>
    </source>
</evidence>
<evidence type="ECO:0000313" key="6">
    <source>
        <dbReference type="EMBL" id="HGT40147.1"/>
    </source>
</evidence>
<dbReference type="GO" id="GO:0006751">
    <property type="term" value="P:glutathione catabolic process"/>
    <property type="evidence" value="ECO:0007669"/>
    <property type="project" value="InterPro"/>
</dbReference>
<dbReference type="EMBL" id="DSVQ01000016">
    <property type="protein sequence ID" value="HGT40147.1"/>
    <property type="molecule type" value="Genomic_DNA"/>
</dbReference>
<dbReference type="GO" id="GO:0005886">
    <property type="term" value="C:plasma membrane"/>
    <property type="evidence" value="ECO:0007669"/>
    <property type="project" value="TreeGrafter"/>
</dbReference>
<dbReference type="InterPro" id="IPR043138">
    <property type="entry name" value="GGT_lsub"/>
</dbReference>
<feature type="binding site" evidence="5">
    <location>
        <position position="101"/>
    </location>
    <ligand>
        <name>L-glutamate</name>
        <dbReference type="ChEBI" id="CHEBI:29985"/>
    </ligand>
</feature>
<evidence type="ECO:0000256" key="2">
    <source>
        <dbReference type="ARBA" id="ARBA00001089"/>
    </source>
</evidence>
<evidence type="ECO:0000256" key="1">
    <source>
        <dbReference type="ARBA" id="ARBA00001049"/>
    </source>
</evidence>
<dbReference type="Pfam" id="PF01019">
    <property type="entry name" value="G_glu_transpept"/>
    <property type="match status" value="1"/>
</dbReference>
<feature type="active site" description="Nucleophile" evidence="4">
    <location>
        <position position="386"/>
    </location>
</feature>
<name>A0A7C4QPB5_9PLAN</name>
<dbReference type="GO" id="GO:0036374">
    <property type="term" value="F:glutathione hydrolase activity"/>
    <property type="evidence" value="ECO:0007669"/>
    <property type="project" value="UniProtKB-EC"/>
</dbReference>
<gene>
    <name evidence="6" type="primary">ggt</name>
    <name evidence="6" type="ORF">ENS64_12940</name>
</gene>
<comment type="catalytic activity">
    <reaction evidence="2">
        <text>glutathione + H2O = L-cysteinylglycine + L-glutamate</text>
        <dbReference type="Rhea" id="RHEA:28807"/>
        <dbReference type="ChEBI" id="CHEBI:15377"/>
        <dbReference type="ChEBI" id="CHEBI:29985"/>
        <dbReference type="ChEBI" id="CHEBI:57925"/>
        <dbReference type="ChEBI" id="CHEBI:61694"/>
        <dbReference type="EC" id="3.4.19.13"/>
    </reaction>
</comment>
<dbReference type="NCBIfam" id="TIGR00066">
    <property type="entry name" value="g_glut_trans"/>
    <property type="match status" value="1"/>
</dbReference>
<comment type="catalytic activity">
    <reaction evidence="3">
        <text>an N-terminal (5-L-glutamyl)-[peptide] + an alpha-amino acid = 5-L-glutamyl amino acid + an N-terminal L-alpha-aminoacyl-[peptide]</text>
        <dbReference type="Rhea" id="RHEA:23904"/>
        <dbReference type="Rhea" id="RHEA-COMP:9780"/>
        <dbReference type="Rhea" id="RHEA-COMP:9795"/>
        <dbReference type="ChEBI" id="CHEBI:77644"/>
        <dbReference type="ChEBI" id="CHEBI:78597"/>
        <dbReference type="ChEBI" id="CHEBI:78599"/>
        <dbReference type="ChEBI" id="CHEBI:78608"/>
        <dbReference type="EC" id="2.3.2.2"/>
    </reaction>
</comment>
<dbReference type="Gene3D" id="3.60.20.40">
    <property type="match status" value="1"/>
</dbReference>
<proteinExistence type="predicted"/>
<dbReference type="PRINTS" id="PR01210">
    <property type="entry name" value="GGTRANSPTASE"/>
</dbReference>
<dbReference type="GO" id="GO:0103068">
    <property type="term" value="F:leukotriene C4 gamma-glutamyl transferase activity"/>
    <property type="evidence" value="ECO:0007669"/>
    <property type="project" value="UniProtKB-EC"/>
</dbReference>
<dbReference type="InterPro" id="IPR043137">
    <property type="entry name" value="GGT_ssub_C"/>
</dbReference>
<dbReference type="InterPro" id="IPR000101">
    <property type="entry name" value="GGT_peptidase"/>
</dbReference>
<evidence type="ECO:0000256" key="4">
    <source>
        <dbReference type="PIRSR" id="PIRSR600101-1"/>
    </source>
</evidence>
<dbReference type="AlphaFoldDB" id="A0A7C4QPB5"/>
<reference evidence="6" key="1">
    <citation type="journal article" date="2020" name="mSystems">
        <title>Genome- and Community-Level Interaction Insights into Carbon Utilization and Element Cycling Functions of Hydrothermarchaeota in Hydrothermal Sediment.</title>
        <authorList>
            <person name="Zhou Z."/>
            <person name="Liu Y."/>
            <person name="Xu W."/>
            <person name="Pan J."/>
            <person name="Luo Z.H."/>
            <person name="Li M."/>
        </authorList>
    </citation>
    <scope>NUCLEOTIDE SEQUENCE [LARGE SCALE GENOMIC DNA]</scope>
    <source>
        <strain evidence="6">SpSt-508</strain>
    </source>
</reference>
<organism evidence="6">
    <name type="scientific">Schlesneria paludicola</name>
    <dbReference type="NCBI Taxonomy" id="360056"/>
    <lineage>
        <taxon>Bacteria</taxon>
        <taxon>Pseudomonadati</taxon>
        <taxon>Planctomycetota</taxon>
        <taxon>Planctomycetia</taxon>
        <taxon>Planctomycetales</taxon>
        <taxon>Planctomycetaceae</taxon>
        <taxon>Schlesneria</taxon>
    </lineage>
</organism>
<feature type="binding site" evidence="5">
    <location>
        <position position="479"/>
    </location>
    <ligand>
        <name>L-glutamate</name>
        <dbReference type="ChEBI" id="CHEBI:29985"/>
    </ligand>
</feature>
<dbReference type="PANTHER" id="PTHR11686:SF9">
    <property type="entry name" value="RE13973P"/>
    <property type="match status" value="1"/>
</dbReference>